<feature type="transmembrane region" description="Helical" evidence="1">
    <location>
        <begin position="12"/>
        <end position="34"/>
    </location>
</feature>
<feature type="transmembrane region" description="Helical" evidence="1">
    <location>
        <begin position="54"/>
        <end position="73"/>
    </location>
</feature>
<dbReference type="NCBIfam" id="NF038305">
    <property type="entry name" value="HpsJ_fam"/>
    <property type="match status" value="1"/>
</dbReference>
<dbReference type="EMBL" id="RCBY01000037">
    <property type="protein sequence ID" value="RQH47219.1"/>
    <property type="molecule type" value="Genomic_DNA"/>
</dbReference>
<evidence type="ECO:0000313" key="2">
    <source>
        <dbReference type="EMBL" id="RQH47219.1"/>
    </source>
</evidence>
<dbReference type="InterPro" id="IPR047709">
    <property type="entry name" value="HpsJ-like"/>
</dbReference>
<feature type="transmembrane region" description="Helical" evidence="1">
    <location>
        <begin position="242"/>
        <end position="260"/>
    </location>
</feature>
<keyword evidence="1" id="KW-0812">Transmembrane</keyword>
<comment type="caution">
    <text evidence="2">The sequence shown here is derived from an EMBL/GenBank/DDBJ whole genome shotgun (WGS) entry which is preliminary data.</text>
</comment>
<keyword evidence="1" id="KW-1133">Transmembrane helix</keyword>
<dbReference type="Proteomes" id="UP000269154">
    <property type="component" value="Unassembled WGS sequence"/>
</dbReference>
<name>A0A3N6MVG4_9CYAN</name>
<sequence length="277" mass="31151">MKATNIRQYSSIAARTLTIVGIIMILSSLLDFVVLSIPFNISSRAWQIGLVTQLVDRGIIPMVGMALLFTGYWVTSNSGLQNNSTSSILDLRFWGLLLASLLGLIYLLLFPLHLNNTRLARAEAIERINQQASTAETQLEARVSTSEFQNQIQQRQSQLKNQFSTLLGDETRLNEALENEQLSEQVKSLLEQSKQNPQIIDEFLNRQAQQLPTQLLTRIRTRKQELEEQANSNSFKSSVRTGFSSLLLAVGYIMIGWTGLKNMGIIKGKGRRQNPAR</sequence>
<reference evidence="2 3" key="1">
    <citation type="journal article" date="2018" name="ACS Chem. Biol.">
        <title>Ketoreductase domain dysfunction expands chemodiversity: malyngamide biosynthesis in the cyanobacterium Okeania hirsuta.</title>
        <authorList>
            <person name="Moss N.A."/>
            <person name="Leao T."/>
            <person name="Rankin M."/>
            <person name="McCullough T.M."/>
            <person name="Qu P."/>
            <person name="Korobeynikov A."/>
            <person name="Smith J.L."/>
            <person name="Gerwick L."/>
            <person name="Gerwick W.H."/>
        </authorList>
    </citation>
    <scope>NUCLEOTIDE SEQUENCE [LARGE SCALE GENOMIC DNA]</scope>
    <source>
        <strain evidence="2 3">PAB10Feb10-1</strain>
    </source>
</reference>
<accession>A0A3N6MVG4</accession>
<dbReference type="RefSeq" id="WP_124147521.1">
    <property type="nucleotide sequence ID" value="NZ_CAWOKI010000280.1"/>
</dbReference>
<protein>
    <submittedName>
        <fullName evidence="2">Uncharacterized protein</fullName>
    </submittedName>
</protein>
<gene>
    <name evidence="2" type="ORF">D5R40_09245</name>
</gene>
<evidence type="ECO:0000313" key="3">
    <source>
        <dbReference type="Proteomes" id="UP000269154"/>
    </source>
</evidence>
<organism evidence="2 3">
    <name type="scientific">Okeania hirsuta</name>
    <dbReference type="NCBI Taxonomy" id="1458930"/>
    <lineage>
        <taxon>Bacteria</taxon>
        <taxon>Bacillati</taxon>
        <taxon>Cyanobacteriota</taxon>
        <taxon>Cyanophyceae</taxon>
        <taxon>Oscillatoriophycideae</taxon>
        <taxon>Oscillatoriales</taxon>
        <taxon>Microcoleaceae</taxon>
        <taxon>Okeania</taxon>
    </lineage>
</organism>
<keyword evidence="1" id="KW-0472">Membrane</keyword>
<dbReference type="OrthoDB" id="532366at2"/>
<keyword evidence="3" id="KW-1185">Reference proteome</keyword>
<proteinExistence type="predicted"/>
<dbReference type="AlphaFoldDB" id="A0A3N6MVG4"/>
<feature type="transmembrane region" description="Helical" evidence="1">
    <location>
        <begin position="93"/>
        <end position="112"/>
    </location>
</feature>
<evidence type="ECO:0000256" key="1">
    <source>
        <dbReference type="SAM" id="Phobius"/>
    </source>
</evidence>